<accession>A0AAD5DRZ0</accession>
<evidence type="ECO:0000256" key="1">
    <source>
        <dbReference type="SAM" id="MobiDB-lite"/>
    </source>
</evidence>
<gene>
    <name evidence="2" type="ORF">COHA_005020</name>
</gene>
<dbReference type="EMBL" id="JADXDR010000064">
    <property type="protein sequence ID" value="KAI7841403.1"/>
    <property type="molecule type" value="Genomic_DNA"/>
</dbReference>
<evidence type="ECO:0008006" key="4">
    <source>
        <dbReference type="Google" id="ProtNLM"/>
    </source>
</evidence>
<dbReference type="PANTHER" id="PTHR39337">
    <property type="entry name" value="BLR5642 PROTEIN"/>
    <property type="match status" value="1"/>
</dbReference>
<sequence>MAAADTAQQPDDEPLTICTVGHSSRSMDDLAALLSENGVTLLVDFDKDAFAAELPKRHGCAYTWMGKPLGGLRKRDKALTCNDGWENASFRGYADYMQTPAFQQGLEELLAAARATPGRACLCCAETVHWHCHRMLLSDALAVRGCRVLHIIQHGKAPLPHKLTKFAKVEGESITYPAGYTRPDAAGAGGPSAAAAAAEEGEGGAGGQKQLGAFGFKPVSKEERQRQLEAQQQQEQQQQGKQSGKQGKATGGGGEGKRSGGSEGIARYFLRQPKRSKSEEGGE</sequence>
<proteinExistence type="predicted"/>
<dbReference type="InterPro" id="IPR007438">
    <property type="entry name" value="DUF488"/>
</dbReference>
<feature type="region of interest" description="Disordered" evidence="1">
    <location>
        <begin position="186"/>
        <end position="283"/>
    </location>
</feature>
<dbReference type="Pfam" id="PF04343">
    <property type="entry name" value="DUF488"/>
    <property type="match status" value="1"/>
</dbReference>
<comment type="caution">
    <text evidence="2">The sequence shown here is derived from an EMBL/GenBank/DDBJ whole genome shotgun (WGS) entry which is preliminary data.</text>
</comment>
<name>A0AAD5DRZ0_9CHLO</name>
<reference evidence="2" key="1">
    <citation type="submission" date="2020-11" db="EMBL/GenBank/DDBJ databases">
        <title>Chlorella ohadii genome sequencing and assembly.</title>
        <authorList>
            <person name="Murik O."/>
            <person name="Treves H."/>
            <person name="Kedem I."/>
            <person name="Shotland Y."/>
            <person name="Kaplan A."/>
        </authorList>
    </citation>
    <scope>NUCLEOTIDE SEQUENCE</scope>
    <source>
        <strain evidence="2">1</strain>
    </source>
</reference>
<dbReference type="AlphaFoldDB" id="A0AAD5DRZ0"/>
<organism evidence="2 3">
    <name type="scientific">Chlorella ohadii</name>
    <dbReference type="NCBI Taxonomy" id="2649997"/>
    <lineage>
        <taxon>Eukaryota</taxon>
        <taxon>Viridiplantae</taxon>
        <taxon>Chlorophyta</taxon>
        <taxon>core chlorophytes</taxon>
        <taxon>Trebouxiophyceae</taxon>
        <taxon>Chlorellales</taxon>
        <taxon>Chlorellaceae</taxon>
        <taxon>Chlorella clade</taxon>
        <taxon>Chlorella</taxon>
    </lineage>
</organism>
<keyword evidence="3" id="KW-1185">Reference proteome</keyword>
<protein>
    <recommendedName>
        <fullName evidence="4">DUF488 domain-containing protein</fullName>
    </recommendedName>
</protein>
<feature type="compositionally biased region" description="Low complexity" evidence="1">
    <location>
        <begin position="228"/>
        <end position="248"/>
    </location>
</feature>
<dbReference type="Proteomes" id="UP001205105">
    <property type="component" value="Unassembled WGS sequence"/>
</dbReference>
<dbReference type="PANTHER" id="PTHR39337:SF1">
    <property type="entry name" value="BLR5642 PROTEIN"/>
    <property type="match status" value="1"/>
</dbReference>
<evidence type="ECO:0000313" key="3">
    <source>
        <dbReference type="Proteomes" id="UP001205105"/>
    </source>
</evidence>
<evidence type="ECO:0000313" key="2">
    <source>
        <dbReference type="EMBL" id="KAI7841403.1"/>
    </source>
</evidence>